<proteinExistence type="predicted"/>
<reference evidence="2 3" key="1">
    <citation type="journal article" date="2017" name="Antonie Van Leeuwenhoek">
        <title>Phylogenomic resolution of the bacterial genus Pantoea and its relationship with Erwinia and Tatumella.</title>
        <authorList>
            <person name="Palmer M."/>
            <person name="Steenkamp E.T."/>
            <person name="Coetzee M.P."/>
            <person name="Chan W.Y."/>
            <person name="van Zyl E."/>
            <person name="De Maayer P."/>
            <person name="Coutinho T.A."/>
            <person name="Blom J."/>
            <person name="Smits T.H."/>
            <person name="Duffy B."/>
            <person name="Venter S.N."/>
        </authorList>
    </citation>
    <scope>NUCLEOTIDE SEQUENCE [LARGE SCALE GENOMIC DNA]</scope>
    <source>
        <strain evidence="2 3">LMG 26275</strain>
    </source>
</reference>
<gene>
    <name evidence="2" type="ORF">HA51_00890</name>
</gene>
<accession>A0A1X1D4R6</accession>
<dbReference type="AlphaFoldDB" id="A0A1X1D4R6"/>
<dbReference type="Proteomes" id="UP000193558">
    <property type="component" value="Unassembled WGS sequence"/>
</dbReference>
<sequence>MKIVIFLAILIAGVLLIPDSLVGHFVRVSGDGETAMDKYDFTLLLIKAAISAIIALAVLQIVRRTR</sequence>
<evidence type="ECO:0000313" key="3">
    <source>
        <dbReference type="Proteomes" id="UP000193558"/>
    </source>
</evidence>
<keyword evidence="1" id="KW-0812">Transmembrane</keyword>
<organism evidence="2 3">
    <name type="scientific">Pantoea rwandensis</name>
    <dbReference type="NCBI Taxonomy" id="1076550"/>
    <lineage>
        <taxon>Bacteria</taxon>
        <taxon>Pseudomonadati</taxon>
        <taxon>Pseudomonadota</taxon>
        <taxon>Gammaproteobacteria</taxon>
        <taxon>Enterobacterales</taxon>
        <taxon>Erwiniaceae</taxon>
        <taxon>Pantoea</taxon>
    </lineage>
</organism>
<protein>
    <submittedName>
        <fullName evidence="2">Uncharacterized protein</fullName>
    </submittedName>
</protein>
<dbReference type="RefSeq" id="WP_084931261.1">
    <property type="nucleotide sequence ID" value="NZ_MLFR01000001.1"/>
</dbReference>
<evidence type="ECO:0000256" key="1">
    <source>
        <dbReference type="SAM" id="Phobius"/>
    </source>
</evidence>
<name>A0A1X1D4R6_9GAMM</name>
<keyword evidence="1" id="KW-1133">Transmembrane helix</keyword>
<keyword evidence="1" id="KW-0472">Membrane</keyword>
<dbReference type="OrthoDB" id="6630540at2"/>
<feature type="transmembrane region" description="Helical" evidence="1">
    <location>
        <begin position="39"/>
        <end position="62"/>
    </location>
</feature>
<evidence type="ECO:0000313" key="2">
    <source>
        <dbReference type="EMBL" id="ORM71663.1"/>
    </source>
</evidence>
<comment type="caution">
    <text evidence="2">The sequence shown here is derived from an EMBL/GenBank/DDBJ whole genome shotgun (WGS) entry which is preliminary data.</text>
</comment>
<dbReference type="EMBL" id="MLFR01000001">
    <property type="protein sequence ID" value="ORM71663.1"/>
    <property type="molecule type" value="Genomic_DNA"/>
</dbReference>